<dbReference type="EMBL" id="CP005974">
    <property type="protein sequence ID" value="AJR08452.1"/>
    <property type="molecule type" value="Genomic_DNA"/>
</dbReference>
<reference evidence="2 3" key="1">
    <citation type="submission" date="2013-05" db="EMBL/GenBank/DDBJ databases">
        <title>Complete genome sequence of the lipase-producing bacterium Photobacterium gaetbulicola Gung47.</title>
        <authorList>
            <person name="Kim Y.-O."/>
        </authorList>
    </citation>
    <scope>NUCLEOTIDE SEQUENCE [LARGE SCALE GENOMIC DNA]</scope>
    <source>
        <strain evidence="2 3">Gung47</strain>
    </source>
</reference>
<dbReference type="STRING" id="658445.H744_2c1786"/>
<keyword evidence="3" id="KW-1185">Reference proteome</keyword>
<dbReference type="PROSITE" id="PS51257">
    <property type="entry name" value="PROKAR_LIPOPROTEIN"/>
    <property type="match status" value="1"/>
</dbReference>
<evidence type="ECO:0000313" key="2">
    <source>
        <dbReference type="EMBL" id="AJR08452.1"/>
    </source>
</evidence>
<keyword evidence="2" id="KW-0449">Lipoprotein</keyword>
<proteinExistence type="predicted"/>
<protein>
    <submittedName>
        <fullName evidence="2">Putative lipoprotein</fullName>
    </submittedName>
</protein>
<organism evidence="2 3">
    <name type="scientific">Photobacterium gaetbulicola Gung47</name>
    <dbReference type="NCBI Taxonomy" id="658445"/>
    <lineage>
        <taxon>Bacteria</taxon>
        <taxon>Pseudomonadati</taxon>
        <taxon>Pseudomonadota</taxon>
        <taxon>Gammaproteobacteria</taxon>
        <taxon>Vibrionales</taxon>
        <taxon>Vibrionaceae</taxon>
        <taxon>Photobacterium</taxon>
    </lineage>
</organism>
<sequence>MDGNMKLRYCALAIATVLTGCGSDSENPAQGNNGQDFKAPIASSVAISGDALVGSTLTGKYTFTDPNYSPRPEGDSQYQWRQADGDADTGNDKVLGESQTLALTDSEFGQNVYFCVTPAAEGNVNIIGEEKCSASVNVQSGAGEKPQADNVIIDNTAPTVGETLTGDYTYSDPDGDAEAISRFVWKSNGKDIDGANQQGFTLTATQEGVSIQFCVTPVSENPDGLPNYPVTGDQACSDATTAVAAKQGSAPVASAVTTSGDHTVGSIVTGQYSYQDDDNDLEGETIIAWKRDSVVLPSETASSYTLTVDDKGASVEFCVTPVAATGLPKQGSEVCADPITDVTEPVGDVPTITLGDVASDGDVQLAQVGDTLTGSYQYQPSSSGAADDSKAVWKAGDQVIASATCTTGQVCDLTIGEQQLGQTLTYCVTPKATDSQPGTEQCSPALDTFGIRMSGKLEFGQDLEADIVGYTNAQLSWKVDTSNTDGPAGDSSRVEVATGSIYTIGQEVLANITPEFESSTGNNNGMIDDADWDQAIRASVVDSTTVNAAHYVGKDVELCVTSTEQPQPQCLLASAQPTVSGGVIYNKDDFNLRAIEPVREVTFKGAVYHRPLSFAEMQTGSGSDFGPLMPKAHYSQTAMGIDWASLKLEHTDGTKPGLEVCLNLYKQDETDSSTWFLPASRSDSAYLPNGFEAEGNQLPVDDVNTYLIKLANIYNTKDSVVGQGIVGNLQGTASPIFGWVTNSAGNTPFWSATKPNSNLEQANSVKFYDSGSSGNNAVGNGRFVTCVRAAG</sequence>
<feature type="region of interest" description="Disordered" evidence="1">
    <location>
        <begin position="64"/>
        <end position="91"/>
    </location>
</feature>
<dbReference type="HOGENOM" id="CLU_369532_0_0_6"/>
<dbReference type="PATRIC" id="fig|658445.3.peg.3706"/>
<evidence type="ECO:0000256" key="1">
    <source>
        <dbReference type="SAM" id="MobiDB-lite"/>
    </source>
</evidence>
<name>A0A0C5WQ18_9GAMM</name>
<accession>A0A0C5WQ18</accession>
<dbReference type="Gene3D" id="2.60.40.2700">
    <property type="match status" value="3"/>
</dbReference>
<gene>
    <name evidence="2" type="ORF">H744_2c1786</name>
</gene>
<dbReference type="Proteomes" id="UP000032303">
    <property type="component" value="Chromosome 2"/>
</dbReference>
<dbReference type="KEGG" id="pgb:H744_2c1786"/>
<dbReference type="AlphaFoldDB" id="A0A0C5WQ18"/>
<evidence type="ECO:0000313" key="3">
    <source>
        <dbReference type="Proteomes" id="UP000032303"/>
    </source>
</evidence>